<dbReference type="AlphaFoldDB" id="A0A917R0U3"/>
<feature type="region of interest" description="Disordered" evidence="1">
    <location>
        <begin position="1"/>
        <end position="50"/>
    </location>
</feature>
<accession>A0A917R0U3</accession>
<reference evidence="2" key="1">
    <citation type="journal article" date="2014" name="Int. J. Syst. Evol. Microbiol.">
        <title>Complete genome sequence of Corynebacterium casei LMG S-19264T (=DSM 44701T), isolated from a smear-ripened cheese.</title>
        <authorList>
            <consortium name="US DOE Joint Genome Institute (JGI-PGF)"/>
            <person name="Walter F."/>
            <person name="Albersmeier A."/>
            <person name="Kalinowski J."/>
            <person name="Ruckert C."/>
        </authorList>
    </citation>
    <scope>NUCLEOTIDE SEQUENCE</scope>
    <source>
        <strain evidence="2">JCM 13064</strain>
    </source>
</reference>
<evidence type="ECO:0000313" key="2">
    <source>
        <dbReference type="EMBL" id="GGK80158.1"/>
    </source>
</evidence>
<protein>
    <submittedName>
        <fullName evidence="2">Uncharacterized protein</fullName>
    </submittedName>
</protein>
<dbReference type="EMBL" id="BMNT01000011">
    <property type="protein sequence ID" value="GGK80158.1"/>
    <property type="molecule type" value="Genomic_DNA"/>
</dbReference>
<comment type="caution">
    <text evidence="2">The sequence shown here is derived from an EMBL/GenBank/DDBJ whole genome shotgun (WGS) entry which is preliminary data.</text>
</comment>
<evidence type="ECO:0000313" key="3">
    <source>
        <dbReference type="Proteomes" id="UP000645217"/>
    </source>
</evidence>
<evidence type="ECO:0000256" key="1">
    <source>
        <dbReference type="SAM" id="MobiDB-lite"/>
    </source>
</evidence>
<name>A0A917R0U3_9ACTN</name>
<dbReference type="Proteomes" id="UP000645217">
    <property type="component" value="Unassembled WGS sequence"/>
</dbReference>
<proteinExistence type="predicted"/>
<feature type="compositionally biased region" description="Low complexity" evidence="1">
    <location>
        <begin position="15"/>
        <end position="29"/>
    </location>
</feature>
<sequence length="50" mass="5432">MTHQQPHGIGHHQHMPAPYQPQAQMPQPYGYAGIRPSTAAEADVPSTAEI</sequence>
<dbReference type="RefSeq" id="WP_189163014.1">
    <property type="nucleotide sequence ID" value="NZ_BMNT01000011.1"/>
</dbReference>
<reference evidence="2" key="2">
    <citation type="submission" date="2020-09" db="EMBL/GenBank/DDBJ databases">
        <authorList>
            <person name="Sun Q."/>
            <person name="Ohkuma M."/>
        </authorList>
    </citation>
    <scope>NUCLEOTIDE SEQUENCE</scope>
    <source>
        <strain evidence="2">JCM 13064</strain>
    </source>
</reference>
<keyword evidence="3" id="KW-1185">Reference proteome</keyword>
<organism evidence="2 3">
    <name type="scientific">Sphaerisporangium melleum</name>
    <dbReference type="NCBI Taxonomy" id="321316"/>
    <lineage>
        <taxon>Bacteria</taxon>
        <taxon>Bacillati</taxon>
        <taxon>Actinomycetota</taxon>
        <taxon>Actinomycetes</taxon>
        <taxon>Streptosporangiales</taxon>
        <taxon>Streptosporangiaceae</taxon>
        <taxon>Sphaerisporangium</taxon>
    </lineage>
</organism>
<gene>
    <name evidence="2" type="ORF">GCM10007964_23540</name>
</gene>